<dbReference type="Proteomes" id="UP001634394">
    <property type="component" value="Unassembled WGS sequence"/>
</dbReference>
<name>A0ABD3VV85_SINWO</name>
<protein>
    <submittedName>
        <fullName evidence="2">Uncharacterized protein</fullName>
    </submittedName>
</protein>
<feature type="region of interest" description="Disordered" evidence="1">
    <location>
        <begin position="560"/>
        <end position="590"/>
    </location>
</feature>
<gene>
    <name evidence="2" type="ORF">ACJMK2_006576</name>
</gene>
<dbReference type="EMBL" id="JBJQND010000010">
    <property type="protein sequence ID" value="KAL3864933.1"/>
    <property type="molecule type" value="Genomic_DNA"/>
</dbReference>
<proteinExistence type="predicted"/>
<keyword evidence="3" id="KW-1185">Reference proteome</keyword>
<comment type="caution">
    <text evidence="2">The sequence shown here is derived from an EMBL/GenBank/DDBJ whole genome shotgun (WGS) entry which is preliminary data.</text>
</comment>
<sequence>MRKYQNAYSHWSRGLQFQSTSAKYQHRTNPYGPPAGMLAQQPNGRHTFRRSCKTNLSQHVAESAMATAIFPDDLQESFQQGTLTLFSSGQAVKKDVSQKGGLMSLSISQNQDRMLEVPSPEPVAETSNWKCSDHHEQIKNDSLFTVFPRIYSRSQWKKRINNLKSITNVDTNNQKLLECTDRTEPDKAPDEFFQDWTKEIEMDISAKHCLVNSRSTASQSKEILSHMNKVSDCKSITNNMKKDTTKHVIFTIKEDNEGISKEIDPEIVCSGAWLNSRKYHKPSNINAVAYSGNVGDTLELKGFDSCAIQNASQSGTMHIMVLEQDRNTPRLKSEQPNTIHMKNEFVSSIDHTEINIEKFQTEERISPDLDGQSKDMFLSTPEENQIPAFIENKSVINKYARSLIHENYISDDAENLNDFPFLDHDDLIYPSQNIGSRRFSWGLINNGNISNVDLDADDMVCPSQEHTTCLLNKVIIPCQIQIIGESVTGRNFINNKVLVPSGEKQQSPRPEDSKVTLKVNFPCQNQIVSGDPEDGVHFAEGEACFSSRKRQMLSKIEDSKAQLDERDNHQSQPNSSQDDEEAVPPSQNSDKTKLLKALPDIHKFIVPSLDKYALHEDNDNLSVRYSILKLYL</sequence>
<evidence type="ECO:0000256" key="1">
    <source>
        <dbReference type="SAM" id="MobiDB-lite"/>
    </source>
</evidence>
<evidence type="ECO:0000313" key="3">
    <source>
        <dbReference type="Proteomes" id="UP001634394"/>
    </source>
</evidence>
<accession>A0ABD3VV85</accession>
<organism evidence="2 3">
    <name type="scientific">Sinanodonta woodiana</name>
    <name type="common">Chinese pond mussel</name>
    <name type="synonym">Anodonta woodiana</name>
    <dbReference type="NCBI Taxonomy" id="1069815"/>
    <lineage>
        <taxon>Eukaryota</taxon>
        <taxon>Metazoa</taxon>
        <taxon>Spiralia</taxon>
        <taxon>Lophotrochozoa</taxon>
        <taxon>Mollusca</taxon>
        <taxon>Bivalvia</taxon>
        <taxon>Autobranchia</taxon>
        <taxon>Heteroconchia</taxon>
        <taxon>Palaeoheterodonta</taxon>
        <taxon>Unionida</taxon>
        <taxon>Unionoidea</taxon>
        <taxon>Unionidae</taxon>
        <taxon>Unioninae</taxon>
        <taxon>Sinanodonta</taxon>
    </lineage>
</organism>
<evidence type="ECO:0000313" key="2">
    <source>
        <dbReference type="EMBL" id="KAL3864933.1"/>
    </source>
</evidence>
<dbReference type="AlphaFoldDB" id="A0ABD3VV85"/>
<reference evidence="2 3" key="1">
    <citation type="submission" date="2024-11" db="EMBL/GenBank/DDBJ databases">
        <title>Chromosome-level genome assembly of the freshwater bivalve Anodonta woodiana.</title>
        <authorList>
            <person name="Chen X."/>
        </authorList>
    </citation>
    <scope>NUCLEOTIDE SEQUENCE [LARGE SCALE GENOMIC DNA]</scope>
    <source>
        <strain evidence="2">MN2024</strain>
        <tissue evidence="2">Gills</tissue>
    </source>
</reference>
<feature type="compositionally biased region" description="Basic and acidic residues" evidence="1">
    <location>
        <begin position="560"/>
        <end position="569"/>
    </location>
</feature>